<gene>
    <name evidence="2" type="ORF">UR93_C0005G0011</name>
</gene>
<dbReference type="PANTHER" id="PTHR46124">
    <property type="entry name" value="D-AMINOACYL-TRNA DEACYLASE"/>
    <property type="match status" value="1"/>
</dbReference>
<comment type="caution">
    <text evidence="2">The sequence shown here is derived from an EMBL/GenBank/DDBJ whole genome shotgun (WGS) entry which is preliminary data.</text>
</comment>
<dbReference type="GO" id="GO:0016788">
    <property type="term" value="F:hydrolase activity, acting on ester bonds"/>
    <property type="evidence" value="ECO:0007669"/>
    <property type="project" value="InterPro"/>
</dbReference>
<dbReference type="Proteomes" id="UP000034316">
    <property type="component" value="Unassembled WGS sequence"/>
</dbReference>
<dbReference type="PANTHER" id="PTHR46124:SF2">
    <property type="entry name" value="D-AMINOACYL-TRNA DEACYLASE"/>
    <property type="match status" value="1"/>
</dbReference>
<proteinExistence type="predicted"/>
<protein>
    <submittedName>
        <fullName evidence="2">Hydrolase, TatD family</fullName>
    </submittedName>
</protein>
<feature type="binding site" evidence="1">
    <location>
        <position position="94"/>
    </location>
    <ligand>
        <name>a divalent metal cation</name>
        <dbReference type="ChEBI" id="CHEBI:60240"/>
        <label>1</label>
    </ligand>
</feature>
<dbReference type="EMBL" id="LBRB01000005">
    <property type="protein sequence ID" value="KKP88955.1"/>
    <property type="molecule type" value="Genomic_DNA"/>
</dbReference>
<evidence type="ECO:0000313" key="3">
    <source>
        <dbReference type="Proteomes" id="UP000034316"/>
    </source>
</evidence>
<dbReference type="Pfam" id="PF01026">
    <property type="entry name" value="TatD_DNase"/>
    <property type="match status" value="1"/>
</dbReference>
<feature type="binding site" evidence="1">
    <location>
        <position position="130"/>
    </location>
    <ligand>
        <name>a divalent metal cation</name>
        <dbReference type="ChEBI" id="CHEBI:60240"/>
        <label>2</label>
    </ligand>
</feature>
<feature type="binding site" evidence="1">
    <location>
        <position position="8"/>
    </location>
    <ligand>
        <name>a divalent metal cation</name>
        <dbReference type="ChEBI" id="CHEBI:60240"/>
        <label>1</label>
    </ligand>
</feature>
<organism evidence="2 3">
    <name type="scientific">Berkelbacteria bacterium GW2011_GWA2_35_9</name>
    <dbReference type="NCBI Taxonomy" id="1618333"/>
    <lineage>
        <taxon>Bacteria</taxon>
        <taxon>Candidatus Berkelbacteria</taxon>
    </lineage>
</organism>
<dbReference type="PIRSF" id="PIRSF005902">
    <property type="entry name" value="DNase_TatD"/>
    <property type="match status" value="1"/>
</dbReference>
<dbReference type="Gene3D" id="3.20.20.140">
    <property type="entry name" value="Metal-dependent hydrolases"/>
    <property type="match status" value="1"/>
</dbReference>
<dbReference type="STRING" id="1618333.UR93_C0005G0011"/>
<accession>A0A0G0FNB4</accession>
<dbReference type="CDD" id="cd01310">
    <property type="entry name" value="TatD_DNAse"/>
    <property type="match status" value="1"/>
</dbReference>
<feature type="binding site" evidence="1">
    <location>
        <position position="207"/>
    </location>
    <ligand>
        <name>a divalent metal cation</name>
        <dbReference type="ChEBI" id="CHEBI:60240"/>
        <label>1</label>
    </ligand>
</feature>
<feature type="binding site" evidence="1">
    <location>
        <position position="10"/>
    </location>
    <ligand>
        <name>a divalent metal cation</name>
        <dbReference type="ChEBI" id="CHEBI:60240"/>
        <label>1</label>
    </ligand>
</feature>
<keyword evidence="2" id="KW-0378">Hydrolase</keyword>
<dbReference type="SUPFAM" id="SSF51556">
    <property type="entry name" value="Metallo-dependent hydrolases"/>
    <property type="match status" value="1"/>
</dbReference>
<reference evidence="2 3" key="1">
    <citation type="journal article" date="2015" name="Nature">
        <title>rRNA introns, odd ribosomes, and small enigmatic genomes across a large radiation of phyla.</title>
        <authorList>
            <person name="Brown C.T."/>
            <person name="Hug L.A."/>
            <person name="Thomas B.C."/>
            <person name="Sharon I."/>
            <person name="Castelle C.J."/>
            <person name="Singh A."/>
            <person name="Wilkins M.J."/>
            <person name="Williams K.H."/>
            <person name="Banfield J.F."/>
        </authorList>
    </citation>
    <scope>NUCLEOTIDE SEQUENCE [LARGE SCALE GENOMIC DNA]</scope>
</reference>
<name>A0A0G0FNB4_9BACT</name>
<dbReference type="AlphaFoldDB" id="A0A0G0FNB4"/>
<dbReference type="InterPro" id="IPR032466">
    <property type="entry name" value="Metal_Hydrolase"/>
</dbReference>
<dbReference type="InterPro" id="IPR001130">
    <property type="entry name" value="TatD-like"/>
</dbReference>
<feature type="binding site" evidence="1">
    <location>
        <position position="159"/>
    </location>
    <ligand>
        <name>a divalent metal cation</name>
        <dbReference type="ChEBI" id="CHEBI:60240"/>
        <label>2</label>
    </ligand>
</feature>
<dbReference type="GO" id="GO:0046872">
    <property type="term" value="F:metal ion binding"/>
    <property type="evidence" value="ECO:0007669"/>
    <property type="project" value="UniProtKB-KW"/>
</dbReference>
<evidence type="ECO:0000256" key="1">
    <source>
        <dbReference type="PIRSR" id="PIRSR005902-1"/>
    </source>
</evidence>
<sequence>MSRLIDTHCHLTYNPLNKMVKEIVEQKDLLMVSVGTNLDDSRKNIALAKKNTHVFASVGIHPSEIKPFTHIVGVQTVLEELVIKEKDNIVAVGEIGLDEKIENISSEDQEKYLDKFIDIAVANNIPIIIHARGKNAINKIIENIEKRKAQKEKLSGVFHCFTGNFKQAQKIINLGFYIGLTNIICNCKDFDKIISEIDINKILCETDAPFIPNKKTGRNYSLPSDVKFVYKKIAEIKNVKIEETKLIINQNSVNLFNFDR</sequence>
<keyword evidence="1" id="KW-0479">Metal-binding</keyword>
<evidence type="ECO:0000313" key="2">
    <source>
        <dbReference type="EMBL" id="KKP88955.1"/>
    </source>
</evidence>